<evidence type="ECO:0000313" key="3">
    <source>
        <dbReference type="Proteomes" id="UP000297245"/>
    </source>
</evidence>
<dbReference type="InterPro" id="IPR038717">
    <property type="entry name" value="Tc1-like_DDE_dom"/>
</dbReference>
<feature type="domain" description="Tc1-like transposase DDE" evidence="1">
    <location>
        <begin position="2"/>
        <end position="33"/>
    </location>
</feature>
<organism evidence="2 3">
    <name type="scientific">Dendrothele bispora (strain CBS 962.96)</name>
    <dbReference type="NCBI Taxonomy" id="1314807"/>
    <lineage>
        <taxon>Eukaryota</taxon>
        <taxon>Fungi</taxon>
        <taxon>Dikarya</taxon>
        <taxon>Basidiomycota</taxon>
        <taxon>Agaricomycotina</taxon>
        <taxon>Agaricomycetes</taxon>
        <taxon>Agaricomycetidae</taxon>
        <taxon>Agaricales</taxon>
        <taxon>Agaricales incertae sedis</taxon>
        <taxon>Dendrothele</taxon>
    </lineage>
</organism>
<proteinExistence type="predicted"/>
<dbReference type="InterPro" id="IPR036397">
    <property type="entry name" value="RNaseH_sf"/>
</dbReference>
<keyword evidence="3" id="KW-1185">Reference proteome</keyword>
<sequence length="73" mass="8394">MRLLYLPTYSPHLNPCEEAFSSMKAWLSANRNFVLGELTGEATCDPYAMLWDGIFTVTTDKAYGWFRHSGYIH</sequence>
<evidence type="ECO:0000259" key="1">
    <source>
        <dbReference type="Pfam" id="PF13358"/>
    </source>
</evidence>
<protein>
    <recommendedName>
        <fullName evidence="1">Tc1-like transposase DDE domain-containing protein</fullName>
    </recommendedName>
</protein>
<evidence type="ECO:0000313" key="2">
    <source>
        <dbReference type="EMBL" id="THU85207.1"/>
    </source>
</evidence>
<gene>
    <name evidence="2" type="ORF">K435DRAFT_686025</name>
</gene>
<dbReference type="Pfam" id="PF13358">
    <property type="entry name" value="DDE_3"/>
    <property type="match status" value="1"/>
</dbReference>
<dbReference type="OrthoDB" id="2266637at2759"/>
<accession>A0A4S8L8Z6</accession>
<dbReference type="EMBL" id="ML179560">
    <property type="protein sequence ID" value="THU85207.1"/>
    <property type="molecule type" value="Genomic_DNA"/>
</dbReference>
<dbReference type="Proteomes" id="UP000297245">
    <property type="component" value="Unassembled WGS sequence"/>
</dbReference>
<name>A0A4S8L8Z6_DENBC</name>
<dbReference type="AlphaFoldDB" id="A0A4S8L8Z6"/>
<reference evidence="2 3" key="1">
    <citation type="journal article" date="2019" name="Nat. Ecol. Evol.">
        <title>Megaphylogeny resolves global patterns of mushroom evolution.</title>
        <authorList>
            <person name="Varga T."/>
            <person name="Krizsan K."/>
            <person name="Foldi C."/>
            <person name="Dima B."/>
            <person name="Sanchez-Garcia M."/>
            <person name="Sanchez-Ramirez S."/>
            <person name="Szollosi G.J."/>
            <person name="Szarkandi J.G."/>
            <person name="Papp V."/>
            <person name="Albert L."/>
            <person name="Andreopoulos W."/>
            <person name="Angelini C."/>
            <person name="Antonin V."/>
            <person name="Barry K.W."/>
            <person name="Bougher N.L."/>
            <person name="Buchanan P."/>
            <person name="Buyck B."/>
            <person name="Bense V."/>
            <person name="Catcheside P."/>
            <person name="Chovatia M."/>
            <person name="Cooper J."/>
            <person name="Damon W."/>
            <person name="Desjardin D."/>
            <person name="Finy P."/>
            <person name="Geml J."/>
            <person name="Haridas S."/>
            <person name="Hughes K."/>
            <person name="Justo A."/>
            <person name="Karasinski D."/>
            <person name="Kautmanova I."/>
            <person name="Kiss B."/>
            <person name="Kocsube S."/>
            <person name="Kotiranta H."/>
            <person name="LaButti K.M."/>
            <person name="Lechner B.E."/>
            <person name="Liimatainen K."/>
            <person name="Lipzen A."/>
            <person name="Lukacs Z."/>
            <person name="Mihaltcheva S."/>
            <person name="Morgado L.N."/>
            <person name="Niskanen T."/>
            <person name="Noordeloos M.E."/>
            <person name="Ohm R.A."/>
            <person name="Ortiz-Santana B."/>
            <person name="Ovrebo C."/>
            <person name="Racz N."/>
            <person name="Riley R."/>
            <person name="Savchenko A."/>
            <person name="Shiryaev A."/>
            <person name="Soop K."/>
            <person name="Spirin V."/>
            <person name="Szebenyi C."/>
            <person name="Tomsovsky M."/>
            <person name="Tulloss R.E."/>
            <person name="Uehling J."/>
            <person name="Grigoriev I.V."/>
            <person name="Vagvolgyi C."/>
            <person name="Papp T."/>
            <person name="Martin F.M."/>
            <person name="Miettinen O."/>
            <person name="Hibbett D.S."/>
            <person name="Nagy L.G."/>
        </authorList>
    </citation>
    <scope>NUCLEOTIDE SEQUENCE [LARGE SCALE GENOMIC DNA]</scope>
    <source>
        <strain evidence="2 3">CBS 962.96</strain>
    </source>
</reference>
<dbReference type="Gene3D" id="3.30.420.10">
    <property type="entry name" value="Ribonuclease H-like superfamily/Ribonuclease H"/>
    <property type="match status" value="1"/>
</dbReference>
<dbReference type="GO" id="GO:0003676">
    <property type="term" value="F:nucleic acid binding"/>
    <property type="evidence" value="ECO:0007669"/>
    <property type="project" value="InterPro"/>
</dbReference>